<gene>
    <name evidence="2" type="ORF">BC349_15790</name>
</gene>
<dbReference type="InterPro" id="IPR000073">
    <property type="entry name" value="AB_hydrolase_1"/>
</dbReference>
<evidence type="ECO:0000313" key="3">
    <source>
        <dbReference type="Proteomes" id="UP000765802"/>
    </source>
</evidence>
<keyword evidence="3" id="KW-1185">Reference proteome</keyword>
<dbReference type="PANTHER" id="PTHR43798">
    <property type="entry name" value="MONOACYLGLYCEROL LIPASE"/>
    <property type="match status" value="1"/>
</dbReference>
<dbReference type="RefSeq" id="WP_187257842.1">
    <property type="nucleotide sequence ID" value="NZ_JBHULF010000020.1"/>
</dbReference>
<sequence length="255" mass="28230">MMHYQKTGEGLPVVLIHGFGEDSRIWEKQASVLAAQFQLIIPDLPGTGLSPFREPVSMESMADGIAAILDHEKINKSVVIGHSMGGYITLAFAEKYPEKLRGFGLLHSTAFADSDTKKEARRKSIDFIRQHGSLSFLETATTNLFAEKNRSRMAETIKSIAGSNAYILPETLIAFYEAMMARPDRTKVLKNAEVPVLFIAGKEDLAVPFSDTMQQVHLPELSYIYILGQSGHMGMLEETEKCNVAISRFLSDLSS</sequence>
<accession>A0ABR7MBV4</accession>
<comment type="caution">
    <text evidence="2">The sequence shown here is derived from an EMBL/GenBank/DDBJ whole genome shotgun (WGS) entry which is preliminary data.</text>
</comment>
<dbReference type="Proteomes" id="UP000765802">
    <property type="component" value="Unassembled WGS sequence"/>
</dbReference>
<evidence type="ECO:0000259" key="1">
    <source>
        <dbReference type="Pfam" id="PF00561"/>
    </source>
</evidence>
<dbReference type="PRINTS" id="PR00111">
    <property type="entry name" value="ABHYDROLASE"/>
</dbReference>
<dbReference type="EMBL" id="MBUA01000028">
    <property type="protein sequence ID" value="MBC6492523.1"/>
    <property type="molecule type" value="Genomic_DNA"/>
</dbReference>
<feature type="domain" description="AB hydrolase-1" evidence="1">
    <location>
        <begin position="12"/>
        <end position="238"/>
    </location>
</feature>
<proteinExistence type="predicted"/>
<dbReference type="Pfam" id="PF00561">
    <property type="entry name" value="Abhydrolase_1"/>
    <property type="match status" value="1"/>
</dbReference>
<reference evidence="2 3" key="1">
    <citation type="submission" date="2016-07" db="EMBL/GenBank/DDBJ databases">
        <title>Genome analysis of Flavihumibacter stibioxidans YS-17.</title>
        <authorList>
            <person name="Shi K."/>
            <person name="Han Y."/>
            <person name="Wang G."/>
        </authorList>
    </citation>
    <scope>NUCLEOTIDE SEQUENCE [LARGE SCALE GENOMIC DNA]</scope>
    <source>
        <strain evidence="2 3">YS-17</strain>
    </source>
</reference>
<dbReference type="InterPro" id="IPR050266">
    <property type="entry name" value="AB_hydrolase_sf"/>
</dbReference>
<dbReference type="Gene3D" id="3.40.50.1820">
    <property type="entry name" value="alpha/beta hydrolase"/>
    <property type="match status" value="1"/>
</dbReference>
<protein>
    <recommendedName>
        <fullName evidence="1">AB hydrolase-1 domain-containing protein</fullName>
    </recommendedName>
</protein>
<dbReference type="SUPFAM" id="SSF53474">
    <property type="entry name" value="alpha/beta-Hydrolases"/>
    <property type="match status" value="1"/>
</dbReference>
<name>A0ABR7MBV4_9BACT</name>
<dbReference type="InterPro" id="IPR029058">
    <property type="entry name" value="AB_hydrolase_fold"/>
</dbReference>
<evidence type="ECO:0000313" key="2">
    <source>
        <dbReference type="EMBL" id="MBC6492523.1"/>
    </source>
</evidence>
<organism evidence="2 3">
    <name type="scientific">Flavihumibacter stibioxidans</name>
    <dbReference type="NCBI Taxonomy" id="1834163"/>
    <lineage>
        <taxon>Bacteria</taxon>
        <taxon>Pseudomonadati</taxon>
        <taxon>Bacteroidota</taxon>
        <taxon>Chitinophagia</taxon>
        <taxon>Chitinophagales</taxon>
        <taxon>Chitinophagaceae</taxon>
        <taxon>Flavihumibacter</taxon>
    </lineage>
</organism>